<dbReference type="InterPro" id="IPR016159">
    <property type="entry name" value="Cullin_repeat-like_dom_sf"/>
</dbReference>
<dbReference type="GO" id="GO:0015031">
    <property type="term" value="P:protein transport"/>
    <property type="evidence" value="ECO:0007669"/>
    <property type="project" value="UniProtKB-KW"/>
</dbReference>
<keyword evidence="2 4" id="KW-0813">Transport</keyword>
<comment type="subcellular location">
    <subcellularLocation>
        <location evidence="4">Bud</location>
    </subcellularLocation>
    <subcellularLocation>
        <location evidence="4">Bud neck</location>
    </subcellularLocation>
</comment>
<sequence>MDDEAAEIELLEQNLNKTRQISQRMISILSGFDTRLLKLEKSIMPLYSSTKRLNRRVSNIDRTIQYIGEMSGGQEDIAAEEGIIIRGPQSTELRAYTEAIDRLNASFAFKESGEDSSRTAQLVESGARKLAQLYTTIVAEASSGSPPQIREFTEPSASLAPFAPNLIDELLPIVSFLRTLPLPSTHPSHPAASSIQNALMDAQRGYADMRGSWSRKCLEADSRRAAAEFSDGALGSDEGRIRQGVDFALWIERMLDVAENEHSLLTELAILPSQLQAAYCTFLTPLLSLVSSALNQLTTRVKRALQQHAFLALAAYARLSSPNVSQRWDDIISRRSGKSARDQAAISGKKADINTNTLKEGLHSLRAVCLRSFPELLADIKLAAIPKGGAVDVGTGVVEICETVVKYLQQVPAVQDAVASALLTLGDGNWKMGEGLQVSKGPKLGEGDESVVLEHYLYDIIMTTVNTLTTMSRSNRRPAVGAIFLLNNVSYLSSAILDPSPTPYSDVPVAALLAPPARTALQSQFRTAKAGYFDANFSPLVQVLGDGAVAGITASGKAGTKEKFTRFYELLEELFERHRGAKVLPDDDGGRDAIAEEAVKLIVPSLQRFIQKNREKEFSKNPQKYIKLSPEEVERQIRSLY</sequence>
<dbReference type="Proteomes" id="UP000053477">
    <property type="component" value="Unassembled WGS sequence"/>
</dbReference>
<reference evidence="6 7" key="1">
    <citation type="submission" date="2015-04" db="EMBL/GenBank/DDBJ databases">
        <title>Complete genome sequence of Schizopora paradoxa KUC8140, a cosmopolitan wood degrader in East Asia.</title>
        <authorList>
            <consortium name="DOE Joint Genome Institute"/>
            <person name="Min B."/>
            <person name="Park H."/>
            <person name="Jang Y."/>
            <person name="Kim J.-J."/>
            <person name="Kim K.H."/>
            <person name="Pangilinan J."/>
            <person name="Lipzen A."/>
            <person name="Riley R."/>
            <person name="Grigoriev I.V."/>
            <person name="Spatafora J.W."/>
            <person name="Choi I.-G."/>
        </authorList>
    </citation>
    <scope>NUCLEOTIDE SEQUENCE [LARGE SCALE GENOMIC DNA]</scope>
    <source>
        <strain evidence="6 7">KUC8140</strain>
    </source>
</reference>
<dbReference type="AlphaFoldDB" id="A0A0H2S0Q9"/>
<dbReference type="InterPro" id="IPR046364">
    <property type="entry name" value="Exo70_C"/>
</dbReference>
<protein>
    <recommendedName>
        <fullName evidence="4">Exocyst complex protein EXO70</fullName>
    </recommendedName>
</protein>
<comment type="function">
    <text evidence="4">Involved in the secretory pathway as part of the exocyst complex which tethers secretory vesicles to the sites of exocytosis. Also plays a role in the assembly of the exocyst.</text>
</comment>
<name>A0A0H2S0Q9_9AGAM</name>
<dbReference type="InParanoid" id="A0A0H2S0Q9"/>
<dbReference type="EMBL" id="KQ086022">
    <property type="protein sequence ID" value="KLO10611.1"/>
    <property type="molecule type" value="Genomic_DNA"/>
</dbReference>
<keyword evidence="3 4" id="KW-0268">Exocytosis</keyword>
<gene>
    <name evidence="6" type="ORF">SCHPADRAFT_906774</name>
</gene>
<evidence type="ECO:0000259" key="5">
    <source>
        <dbReference type="Pfam" id="PF03081"/>
    </source>
</evidence>
<evidence type="ECO:0000256" key="2">
    <source>
        <dbReference type="ARBA" id="ARBA00022448"/>
    </source>
</evidence>
<dbReference type="FunCoup" id="A0A0H2S0Q9">
    <property type="interactions" value="18"/>
</dbReference>
<dbReference type="GO" id="GO:0006887">
    <property type="term" value="P:exocytosis"/>
    <property type="evidence" value="ECO:0007669"/>
    <property type="project" value="UniProtKB-KW"/>
</dbReference>
<comment type="similarity">
    <text evidence="1 4">Belongs to the EXO70 family.</text>
</comment>
<dbReference type="GO" id="GO:0000145">
    <property type="term" value="C:exocyst"/>
    <property type="evidence" value="ECO:0007669"/>
    <property type="project" value="InterPro"/>
</dbReference>
<organism evidence="6 7">
    <name type="scientific">Schizopora paradoxa</name>
    <dbReference type="NCBI Taxonomy" id="27342"/>
    <lineage>
        <taxon>Eukaryota</taxon>
        <taxon>Fungi</taxon>
        <taxon>Dikarya</taxon>
        <taxon>Basidiomycota</taxon>
        <taxon>Agaricomycotina</taxon>
        <taxon>Agaricomycetes</taxon>
        <taxon>Hymenochaetales</taxon>
        <taxon>Schizoporaceae</taxon>
        <taxon>Schizopora</taxon>
    </lineage>
</organism>
<keyword evidence="4" id="KW-0653">Protein transport</keyword>
<dbReference type="InterPro" id="IPR004140">
    <property type="entry name" value="Exo70"/>
</dbReference>
<dbReference type="STRING" id="27342.A0A0H2S0Q9"/>
<evidence type="ECO:0000313" key="6">
    <source>
        <dbReference type="EMBL" id="KLO10611.1"/>
    </source>
</evidence>
<dbReference type="OrthoDB" id="1922221at2759"/>
<dbReference type="SUPFAM" id="SSF74788">
    <property type="entry name" value="Cullin repeat-like"/>
    <property type="match status" value="1"/>
</dbReference>
<dbReference type="GO" id="GO:0005935">
    <property type="term" value="C:cellular bud neck"/>
    <property type="evidence" value="ECO:0007669"/>
    <property type="project" value="UniProtKB-SubCell"/>
</dbReference>
<dbReference type="GO" id="GO:0005546">
    <property type="term" value="F:phosphatidylinositol-4,5-bisphosphate binding"/>
    <property type="evidence" value="ECO:0007669"/>
    <property type="project" value="InterPro"/>
</dbReference>
<feature type="domain" description="Exocyst complex subunit Exo70 C-terminal" evidence="5">
    <location>
        <begin position="257"/>
        <end position="638"/>
    </location>
</feature>
<proteinExistence type="inferred from homology"/>
<dbReference type="Pfam" id="PF03081">
    <property type="entry name" value="Exo70_C"/>
    <property type="match status" value="1"/>
</dbReference>
<dbReference type="Gene3D" id="1.20.1280.170">
    <property type="entry name" value="Exocyst complex component Exo70"/>
    <property type="match status" value="1"/>
</dbReference>
<accession>A0A0H2S0Q9</accession>
<dbReference type="PANTHER" id="PTHR12542:SF41">
    <property type="entry name" value="EXOCYST COMPLEX COMPONENT 7"/>
    <property type="match status" value="1"/>
</dbReference>
<evidence type="ECO:0000256" key="3">
    <source>
        <dbReference type="ARBA" id="ARBA00022483"/>
    </source>
</evidence>
<dbReference type="PANTHER" id="PTHR12542">
    <property type="entry name" value="EXOCYST COMPLEX PROTEIN EXO70"/>
    <property type="match status" value="1"/>
</dbReference>
<evidence type="ECO:0000313" key="7">
    <source>
        <dbReference type="Proteomes" id="UP000053477"/>
    </source>
</evidence>
<evidence type="ECO:0000256" key="4">
    <source>
        <dbReference type="RuleBase" id="RU365026"/>
    </source>
</evidence>
<evidence type="ECO:0000256" key="1">
    <source>
        <dbReference type="ARBA" id="ARBA00006756"/>
    </source>
</evidence>
<keyword evidence="7" id="KW-1185">Reference proteome</keyword>